<comment type="caution">
    <text evidence="1">The sequence shown here is derived from an EMBL/GenBank/DDBJ whole genome shotgun (WGS) entry which is preliminary data.</text>
</comment>
<proteinExistence type="predicted"/>
<gene>
    <name evidence="2" type="ORF">BK131_07425</name>
    <name evidence="1" type="ORF">PAHA3_1612</name>
</gene>
<dbReference type="Pfam" id="PF10957">
    <property type="entry name" value="Spore_Cse60"/>
    <property type="match status" value="1"/>
</dbReference>
<name>A0A100VKK8_PAEAM</name>
<dbReference type="Proteomes" id="UP000187134">
    <property type="component" value="Unassembled WGS sequence"/>
</dbReference>
<evidence type="ECO:0000313" key="2">
    <source>
        <dbReference type="EMBL" id="OMF17772.1"/>
    </source>
</evidence>
<evidence type="ECO:0008006" key="5">
    <source>
        <dbReference type="Google" id="ProtNLM"/>
    </source>
</evidence>
<dbReference type="EMBL" id="MRTJ01000001">
    <property type="protein sequence ID" value="OMF17772.1"/>
    <property type="molecule type" value="Genomic_DNA"/>
</dbReference>
<reference evidence="3" key="2">
    <citation type="submission" date="2016-01" db="EMBL/GenBank/DDBJ databases">
        <title>Draft Genome Sequence of Paenibacillus amylolyticus Heshi-A3 that Was Isolated from Fermented Rice Bran with Aging Salted Mackerel, Which Was Named Heshiko as Traditional Fermented Seafood in Japan.</title>
        <authorList>
            <person name="Akuzawa S."/>
            <person name="Nakagawa J."/>
            <person name="Kanekatsu T."/>
            <person name="Kubota E."/>
            <person name="Ohtake R."/>
            <person name="Suzuki T."/>
            <person name="Kanesaki Y."/>
        </authorList>
    </citation>
    <scope>NUCLEOTIDE SEQUENCE [LARGE SCALE GENOMIC DNA]</scope>
    <source>
        <strain evidence="3">Heshi-A3</strain>
    </source>
</reference>
<evidence type="ECO:0000313" key="3">
    <source>
        <dbReference type="Proteomes" id="UP000069697"/>
    </source>
</evidence>
<dbReference type="Proteomes" id="UP000069697">
    <property type="component" value="Unassembled WGS sequence"/>
</dbReference>
<protein>
    <recommendedName>
        <fullName evidence="5">Sporulation protein Cse60</fullName>
    </recommendedName>
</protein>
<evidence type="ECO:0000313" key="4">
    <source>
        <dbReference type="Proteomes" id="UP000187134"/>
    </source>
</evidence>
<dbReference type="AlphaFoldDB" id="A0A100VKK8"/>
<dbReference type="InterPro" id="IPR020296">
    <property type="entry name" value="Spore_Cse60"/>
</dbReference>
<reference evidence="1 3" key="1">
    <citation type="journal article" date="2016" name="Genome Announc.">
        <title>Draft Genome Sequence of Paenibacillus amylolyticus Heshi-A3, Isolated from Fermented Rice Bran in a Japanese Fermented Seafood Dish.</title>
        <authorList>
            <person name="Akuzawa S."/>
            <person name="Nagaoka J."/>
            <person name="Kanekatsu M."/>
            <person name="Kubota E."/>
            <person name="Ohtake R."/>
            <person name="Suzuki T."/>
            <person name="Kanesaki Y."/>
        </authorList>
    </citation>
    <scope>NUCLEOTIDE SEQUENCE [LARGE SCALE GENOMIC DNA]</scope>
    <source>
        <strain evidence="1 3">Heshi-A3</strain>
    </source>
</reference>
<dbReference type="RefSeq" id="WP_062834230.1">
    <property type="nucleotide sequence ID" value="NZ_BCNV01000001.1"/>
</dbReference>
<evidence type="ECO:0000313" key="1">
    <source>
        <dbReference type="EMBL" id="GAS81538.1"/>
    </source>
</evidence>
<sequence length="60" mass="6788">MRTQVKIFENASTLELEKEMNEFLNGINTVNVVDIKYSQVAVSNGGYVINHFSAMVMYAK</sequence>
<accession>A0A100VKK8</accession>
<reference evidence="2 4" key="3">
    <citation type="submission" date="2016-11" db="EMBL/GenBank/DDBJ databases">
        <title>Paenibacillus species isolates.</title>
        <authorList>
            <person name="Beno S.M."/>
        </authorList>
    </citation>
    <scope>NUCLEOTIDE SEQUENCE [LARGE SCALE GENOMIC DNA]</scope>
    <source>
        <strain evidence="2 4">FSL H8-0246</strain>
    </source>
</reference>
<organism evidence="1 3">
    <name type="scientific">Paenibacillus amylolyticus</name>
    <dbReference type="NCBI Taxonomy" id="1451"/>
    <lineage>
        <taxon>Bacteria</taxon>
        <taxon>Bacillati</taxon>
        <taxon>Bacillota</taxon>
        <taxon>Bacilli</taxon>
        <taxon>Bacillales</taxon>
        <taxon>Paenibacillaceae</taxon>
        <taxon>Paenibacillus</taxon>
    </lineage>
</organism>
<dbReference type="EMBL" id="BCNV01000001">
    <property type="protein sequence ID" value="GAS81538.1"/>
    <property type="molecule type" value="Genomic_DNA"/>
</dbReference>